<evidence type="ECO:0000313" key="2">
    <source>
        <dbReference type="EMBL" id="KAB2930064.1"/>
    </source>
</evidence>
<dbReference type="Proteomes" id="UP000460298">
    <property type="component" value="Unassembled WGS sequence"/>
</dbReference>
<comment type="caution">
    <text evidence="2">The sequence shown here is derived from an EMBL/GenBank/DDBJ whole genome shotgun (WGS) entry which is preliminary data.</text>
</comment>
<sequence length="350" mass="39411">MSHILIEEENPYGNAGAFVEDDGRTVYLYRVPAEGSVIQPSAVWVRNLLPAPTEADDSPVRGMAPLMKADSCNHVEGSPALQSDELDLIWFPDGTGVTLYVNGEVEAVLPPWAGHDFVQGYAREARGYEASTIPLPPGDSGFHTRLEENREFWNRRTRKGDWEEYRDRMLAYYESFLGRHSQYFAVDQKIPLLGIVQFNDVLLDLKRPTSTGDQSRTVLVTLGMGRQPQPGIEMYHENPDEILHSEILTFFPGAPDFAVSLLGRIAAYPWKTGRFFDHGHIYESGRTESVCDFLISAHAADAGWPVIPTAPLHDDRYPIRMLYAVPATQEDVLVARAKGVDFRLQRMFDR</sequence>
<gene>
    <name evidence="2" type="ORF">F9K24_17900</name>
</gene>
<proteinExistence type="predicted"/>
<name>A0A833LVN9_9LEPT</name>
<accession>A0A833LVN9</accession>
<reference evidence="2 3" key="1">
    <citation type="submission" date="2019-10" db="EMBL/GenBank/DDBJ databases">
        <title>Extracellular Electron Transfer in a Candidatus Methanoperedens spp. Enrichment Culture.</title>
        <authorList>
            <person name="Berger S."/>
            <person name="Rangel Shaw D."/>
            <person name="Berben T."/>
            <person name="In 'T Zandt M."/>
            <person name="Frank J."/>
            <person name="Reimann J."/>
            <person name="Jetten M.S.M."/>
            <person name="Welte C.U."/>
        </authorList>
    </citation>
    <scope>NUCLEOTIDE SEQUENCE [LARGE SCALE GENOMIC DNA]</scope>
    <source>
        <strain evidence="2">SB12</strain>
    </source>
</reference>
<organism evidence="2 3">
    <name type="scientific">Leptonema illini</name>
    <dbReference type="NCBI Taxonomy" id="183"/>
    <lineage>
        <taxon>Bacteria</taxon>
        <taxon>Pseudomonadati</taxon>
        <taxon>Spirochaetota</taxon>
        <taxon>Spirochaetia</taxon>
        <taxon>Leptospirales</taxon>
        <taxon>Leptospiraceae</taxon>
        <taxon>Leptonema</taxon>
    </lineage>
</organism>
<feature type="domain" description="Suppressor of fused-like" evidence="1">
    <location>
        <begin position="215"/>
        <end position="342"/>
    </location>
</feature>
<protein>
    <submittedName>
        <fullName evidence="2">Suppressor of fused domain protein</fullName>
    </submittedName>
</protein>
<evidence type="ECO:0000259" key="1">
    <source>
        <dbReference type="Pfam" id="PF05076"/>
    </source>
</evidence>
<evidence type="ECO:0000313" key="3">
    <source>
        <dbReference type="Proteomes" id="UP000460298"/>
    </source>
</evidence>
<dbReference type="EMBL" id="WBUI01000023">
    <property type="protein sequence ID" value="KAB2930064.1"/>
    <property type="molecule type" value="Genomic_DNA"/>
</dbReference>
<dbReference type="InterPro" id="IPR020941">
    <property type="entry name" value="SUFU-like_domain"/>
</dbReference>
<dbReference type="Pfam" id="PF05076">
    <property type="entry name" value="SUFU"/>
    <property type="match status" value="1"/>
</dbReference>
<dbReference type="AlphaFoldDB" id="A0A833LVN9"/>